<dbReference type="InterPro" id="IPR003770">
    <property type="entry name" value="MLTG-like"/>
</dbReference>
<dbReference type="Gene3D" id="3.30.1490.480">
    <property type="entry name" value="Endolytic murein transglycosylase"/>
    <property type="match status" value="1"/>
</dbReference>
<keyword evidence="10" id="KW-1185">Reference proteome</keyword>
<keyword evidence="5 7" id="KW-0456">Lyase</keyword>
<name>A0A4R6IMV8_9BACT</name>
<evidence type="ECO:0000256" key="3">
    <source>
        <dbReference type="ARBA" id="ARBA00022989"/>
    </source>
</evidence>
<keyword evidence="6 7" id="KW-0961">Cell wall biogenesis/degradation</keyword>
<dbReference type="Gene3D" id="3.30.160.60">
    <property type="entry name" value="Classic Zinc Finger"/>
    <property type="match status" value="1"/>
</dbReference>
<dbReference type="EMBL" id="SNWP01000016">
    <property type="protein sequence ID" value="TDO23477.1"/>
    <property type="molecule type" value="Genomic_DNA"/>
</dbReference>
<evidence type="ECO:0000256" key="4">
    <source>
        <dbReference type="ARBA" id="ARBA00023136"/>
    </source>
</evidence>
<dbReference type="EMBL" id="SNWP01000014">
    <property type="protein sequence ID" value="TDO25080.1"/>
    <property type="molecule type" value="Genomic_DNA"/>
</dbReference>
<dbReference type="Pfam" id="PF02618">
    <property type="entry name" value="YceG"/>
    <property type="match status" value="1"/>
</dbReference>
<keyword evidence="3 7" id="KW-1133">Transmembrane helix</keyword>
<dbReference type="HAMAP" id="MF_02065">
    <property type="entry name" value="MltG"/>
    <property type="match status" value="1"/>
</dbReference>
<sequence>MKRIIGWIFLFFVVVITLAAWLLFGSTTAFDEKSRYFIIREGQTHKEAVLKILLEEKIVSRTTGLQIIGSFTTVWPKLKMGKYEVKKGQSAFSIARMLRNGRQAELKLVINKLRTKADLAKLIGKQFATDSATVMAFLSSNDSLQQLETDTTRLFTRIIPDTYIFYWNTPLVKMMRKLKDNSEQFWQKNNRLAKAKAKGLSQTDAYILASIVEEETNFDSDKYKIASVYLNRLKKEMPLQACPTIKYAMQDFTITRIYEKYLSNPSPYNTYRRKGLPPGPICTPSPKTLDIILEAPVTDYLFFVAKSDFSGYHHFSATYEEHDKYAKEYQKQLDIYMAHKK</sequence>
<comment type="catalytic activity">
    <reaction evidence="7">
        <text>a peptidoglycan chain = a peptidoglycan chain with N-acetyl-1,6-anhydromuramyl-[peptide] at the reducing end + a peptidoglycan chain with N-acetylglucosamine at the non-reducing end.</text>
        <dbReference type="EC" id="4.2.2.29"/>
    </reaction>
</comment>
<dbReference type="OrthoDB" id="9814591at2"/>
<evidence type="ECO:0000313" key="8">
    <source>
        <dbReference type="EMBL" id="TDO23477.1"/>
    </source>
</evidence>
<evidence type="ECO:0000313" key="10">
    <source>
        <dbReference type="Proteomes" id="UP000295741"/>
    </source>
</evidence>
<proteinExistence type="inferred from homology"/>
<dbReference type="GO" id="GO:0008932">
    <property type="term" value="F:lytic endotransglycosylase activity"/>
    <property type="evidence" value="ECO:0007669"/>
    <property type="project" value="UniProtKB-UniRule"/>
</dbReference>
<keyword evidence="1 7" id="KW-1003">Cell membrane</keyword>
<dbReference type="PANTHER" id="PTHR30518">
    <property type="entry name" value="ENDOLYTIC MUREIN TRANSGLYCOSYLASE"/>
    <property type="match status" value="1"/>
</dbReference>
<keyword evidence="2 7" id="KW-0812">Transmembrane</keyword>
<dbReference type="RefSeq" id="WP_133475655.1">
    <property type="nucleotide sequence ID" value="NZ_SNWP01000014.1"/>
</dbReference>
<evidence type="ECO:0000256" key="7">
    <source>
        <dbReference type="HAMAP-Rule" id="MF_02065"/>
    </source>
</evidence>
<evidence type="ECO:0000256" key="5">
    <source>
        <dbReference type="ARBA" id="ARBA00023239"/>
    </source>
</evidence>
<evidence type="ECO:0000256" key="6">
    <source>
        <dbReference type="ARBA" id="ARBA00023316"/>
    </source>
</evidence>
<dbReference type="AlphaFoldDB" id="A0A4R6IMV8"/>
<dbReference type="EC" id="4.2.2.29" evidence="7"/>
<evidence type="ECO:0000313" key="9">
    <source>
        <dbReference type="EMBL" id="TDO25080.1"/>
    </source>
</evidence>
<dbReference type="GO" id="GO:0005886">
    <property type="term" value="C:plasma membrane"/>
    <property type="evidence" value="ECO:0007669"/>
    <property type="project" value="UniProtKB-UniRule"/>
</dbReference>
<keyword evidence="4 7" id="KW-0472">Membrane</keyword>
<comment type="function">
    <text evidence="7">Functions as a peptidoglycan terminase that cleaves nascent peptidoglycan strands endolytically to terminate their elongation.</text>
</comment>
<comment type="caution">
    <text evidence="8">The sequence shown here is derived from an EMBL/GenBank/DDBJ whole genome shotgun (WGS) entry which is preliminary data.</text>
</comment>
<dbReference type="Proteomes" id="UP000295741">
    <property type="component" value="Unassembled WGS sequence"/>
</dbReference>
<gene>
    <name evidence="7" type="primary">mltG</name>
    <name evidence="9" type="ORF">BC659_3095</name>
    <name evidence="8" type="ORF">BC659_3337</name>
</gene>
<reference evidence="8 10" key="1">
    <citation type="submission" date="2019-03" db="EMBL/GenBank/DDBJ databases">
        <title>Genomic Encyclopedia of Archaeal and Bacterial Type Strains, Phase II (KMG-II): from individual species to whole genera.</title>
        <authorList>
            <person name="Goeker M."/>
        </authorList>
    </citation>
    <scope>NUCLEOTIDE SEQUENCE [LARGE SCALE GENOMIC DNA]</scope>
    <source>
        <strain evidence="8 10">DSM 28323</strain>
    </source>
</reference>
<protein>
    <recommendedName>
        <fullName evidence="7">Endolytic murein transglycosylase</fullName>
        <ecNumber evidence="7">4.2.2.29</ecNumber>
    </recommendedName>
    <alternativeName>
        <fullName evidence="7">Peptidoglycan lytic transglycosylase</fullName>
    </alternativeName>
    <alternativeName>
        <fullName evidence="7">Peptidoglycan polymerization terminase</fullName>
    </alternativeName>
</protein>
<dbReference type="GO" id="GO:0009252">
    <property type="term" value="P:peptidoglycan biosynthetic process"/>
    <property type="evidence" value="ECO:0007669"/>
    <property type="project" value="UniProtKB-UniRule"/>
</dbReference>
<dbReference type="PANTHER" id="PTHR30518:SF2">
    <property type="entry name" value="ENDOLYTIC MUREIN TRANSGLYCOSYLASE"/>
    <property type="match status" value="1"/>
</dbReference>
<evidence type="ECO:0000256" key="2">
    <source>
        <dbReference type="ARBA" id="ARBA00022692"/>
    </source>
</evidence>
<accession>A0A4R6IMV8</accession>
<comment type="similarity">
    <text evidence="7">Belongs to the transglycosylase MltG family.</text>
</comment>
<feature type="site" description="Important for catalytic activity" evidence="7">
    <location>
        <position position="215"/>
    </location>
</feature>
<dbReference type="NCBIfam" id="TIGR00247">
    <property type="entry name" value="endolytic transglycosylase MltG"/>
    <property type="match status" value="1"/>
</dbReference>
<evidence type="ECO:0000256" key="1">
    <source>
        <dbReference type="ARBA" id="ARBA00022475"/>
    </source>
</evidence>
<dbReference type="GO" id="GO:0071555">
    <property type="term" value="P:cell wall organization"/>
    <property type="evidence" value="ECO:0007669"/>
    <property type="project" value="UniProtKB-KW"/>
</dbReference>
<organism evidence="8 10">
    <name type="scientific">Sediminibacterium goheungense</name>
    <dbReference type="NCBI Taxonomy" id="1086393"/>
    <lineage>
        <taxon>Bacteria</taxon>
        <taxon>Pseudomonadati</taxon>
        <taxon>Bacteroidota</taxon>
        <taxon>Chitinophagia</taxon>
        <taxon>Chitinophagales</taxon>
        <taxon>Chitinophagaceae</taxon>
        <taxon>Sediminibacterium</taxon>
    </lineage>
</organism>
<dbReference type="CDD" id="cd08010">
    <property type="entry name" value="MltG_like"/>
    <property type="match status" value="1"/>
</dbReference>